<keyword evidence="5 6" id="KW-0472">Membrane</keyword>
<organism evidence="9 10">
    <name type="scientific">Vitrella brassicaformis (strain CCMP3155)</name>
    <dbReference type="NCBI Taxonomy" id="1169540"/>
    <lineage>
        <taxon>Eukaryota</taxon>
        <taxon>Sar</taxon>
        <taxon>Alveolata</taxon>
        <taxon>Colpodellida</taxon>
        <taxon>Vitrellaceae</taxon>
        <taxon>Vitrella</taxon>
    </lineage>
</organism>
<comment type="similarity">
    <text evidence="2">Belongs to the ERGIC family.</text>
</comment>
<evidence type="ECO:0000259" key="8">
    <source>
        <dbReference type="Pfam" id="PF13850"/>
    </source>
</evidence>
<comment type="subcellular location">
    <subcellularLocation>
        <location evidence="1">Membrane</location>
        <topology evidence="1">Multi-pass membrane protein</topology>
    </subcellularLocation>
</comment>
<gene>
    <name evidence="9" type="ORF">Vbra_5387</name>
</gene>
<dbReference type="OMA" id="YDLSPFM"/>
<dbReference type="EMBL" id="CDMY01000297">
    <property type="protein sequence ID" value="CEM00711.1"/>
    <property type="molecule type" value="Genomic_DNA"/>
</dbReference>
<dbReference type="InterPro" id="IPR039542">
    <property type="entry name" value="Erv_N"/>
</dbReference>
<accession>A0A0G4ESN9</accession>
<feature type="transmembrane region" description="Helical" evidence="6">
    <location>
        <begin position="367"/>
        <end position="388"/>
    </location>
</feature>
<dbReference type="VEuPathDB" id="CryptoDB:Vbra_5387"/>
<evidence type="ECO:0000313" key="10">
    <source>
        <dbReference type="Proteomes" id="UP000041254"/>
    </source>
</evidence>
<evidence type="ECO:0000256" key="5">
    <source>
        <dbReference type="ARBA" id="ARBA00023136"/>
    </source>
</evidence>
<protein>
    <recommendedName>
        <fullName evidence="11">Endoplasmic reticulum vesicle transporter C-terminal domain-containing protein</fullName>
    </recommendedName>
</protein>
<dbReference type="AlphaFoldDB" id="A0A0G4ESN9"/>
<evidence type="ECO:0000256" key="2">
    <source>
        <dbReference type="ARBA" id="ARBA00005648"/>
    </source>
</evidence>
<dbReference type="OrthoDB" id="270930at2759"/>
<keyword evidence="3 6" id="KW-0812">Transmembrane</keyword>
<feature type="domain" description="Endoplasmic reticulum vesicle transporter N-terminal" evidence="8">
    <location>
        <begin position="54"/>
        <end position="143"/>
    </location>
</feature>
<dbReference type="Pfam" id="PF07970">
    <property type="entry name" value="COPIIcoated_ERV"/>
    <property type="match status" value="1"/>
</dbReference>
<dbReference type="PANTHER" id="PTHR10984">
    <property type="entry name" value="ENDOPLASMIC RETICULUM-GOLGI INTERMEDIATE COMPARTMENT PROTEIN"/>
    <property type="match status" value="1"/>
</dbReference>
<keyword evidence="4 6" id="KW-1133">Transmembrane helix</keyword>
<dbReference type="PANTHER" id="PTHR10984:SF25">
    <property type="entry name" value="ENDOPLASMIC RETICULUM-GOLGI INTERMEDIATE COMPARTMENT PROTEIN 3"/>
    <property type="match status" value="1"/>
</dbReference>
<evidence type="ECO:0000256" key="6">
    <source>
        <dbReference type="SAM" id="Phobius"/>
    </source>
</evidence>
<dbReference type="PhylomeDB" id="A0A0G4ESN9"/>
<feature type="domain" description="Endoplasmic reticulum vesicle transporter C-terminal" evidence="7">
    <location>
        <begin position="178"/>
        <end position="389"/>
    </location>
</feature>
<dbReference type="InterPro" id="IPR045888">
    <property type="entry name" value="Erv"/>
</dbReference>
<evidence type="ECO:0008006" key="11">
    <source>
        <dbReference type="Google" id="ProtNLM"/>
    </source>
</evidence>
<keyword evidence="10" id="KW-1185">Reference proteome</keyword>
<evidence type="ECO:0000256" key="3">
    <source>
        <dbReference type="ARBA" id="ARBA00022692"/>
    </source>
</evidence>
<dbReference type="InParanoid" id="A0A0G4ESN9"/>
<evidence type="ECO:0000256" key="4">
    <source>
        <dbReference type="ARBA" id="ARBA00022989"/>
    </source>
</evidence>
<dbReference type="GO" id="GO:0030134">
    <property type="term" value="C:COPII-coated ER to Golgi transport vesicle"/>
    <property type="evidence" value="ECO:0007669"/>
    <property type="project" value="TreeGrafter"/>
</dbReference>
<name>A0A0G4ESN9_VITBC</name>
<dbReference type="InterPro" id="IPR012936">
    <property type="entry name" value="Erv_C"/>
</dbReference>
<evidence type="ECO:0000313" key="9">
    <source>
        <dbReference type="EMBL" id="CEM00711.1"/>
    </source>
</evidence>
<dbReference type="GO" id="GO:0016020">
    <property type="term" value="C:membrane"/>
    <property type="evidence" value="ECO:0007669"/>
    <property type="project" value="UniProtKB-SubCell"/>
</dbReference>
<sequence length="417" mass="45535">MAALPGNAASSDGSVAEVLGLRSSFEGANELRRRRGGSGEGEGADRTARVMRALKSFDIYRKVPVDCRVKTQSGGVIACLCWLTIAALFLGELRSFLRVDIEDHIVVDRLMEQKLHIQLNITFPSLRCVEISVDTVDVLEENQVDINGRNIDEGAPRHHGDTAKAYDHVPSPGECLSCFAATNARRKCCNTCQSLKEAYAEEGLSYFDVVNIAPQCQEAIGCGVYGEVAVNKVAGNIHVALGRSTVKNGKHVHEFNVQDLTDGFNTSHTIHTLRFGARVPGVSSPLEGTSRTVHHGAGMFHYYINLVPTQYFPSRGGQPLYTNQYAVSMSYKNVLELNDRLTGLPGVFLVYDLSPFMVNKVERRVPLVHFLTSATAIIGGVFTLSSLLDTLVWSLSRVSLGSVVLGGREMQEAIKYS</sequence>
<dbReference type="GO" id="GO:0005783">
    <property type="term" value="C:endoplasmic reticulum"/>
    <property type="evidence" value="ECO:0007669"/>
    <property type="project" value="TreeGrafter"/>
</dbReference>
<dbReference type="Pfam" id="PF13850">
    <property type="entry name" value="ERGIC_N"/>
    <property type="match status" value="1"/>
</dbReference>
<reference evidence="9 10" key="1">
    <citation type="submission" date="2014-11" db="EMBL/GenBank/DDBJ databases">
        <authorList>
            <person name="Zhu J."/>
            <person name="Qi W."/>
            <person name="Song R."/>
        </authorList>
    </citation>
    <scope>NUCLEOTIDE SEQUENCE [LARGE SCALE GENOMIC DNA]</scope>
</reference>
<dbReference type="STRING" id="1169540.A0A0G4ESN9"/>
<proteinExistence type="inferred from homology"/>
<evidence type="ECO:0000256" key="1">
    <source>
        <dbReference type="ARBA" id="ARBA00004141"/>
    </source>
</evidence>
<evidence type="ECO:0000259" key="7">
    <source>
        <dbReference type="Pfam" id="PF07970"/>
    </source>
</evidence>
<dbReference type="Proteomes" id="UP000041254">
    <property type="component" value="Unassembled WGS sequence"/>
</dbReference>